<proteinExistence type="inferred from homology"/>
<gene>
    <name evidence="4" type="ORF">GCM10025864_25400</name>
</gene>
<dbReference type="PANTHER" id="PTHR42715:SF10">
    <property type="entry name" value="BETA-GLUCOSIDASE"/>
    <property type="match status" value="1"/>
</dbReference>
<dbReference type="SMART" id="SM01217">
    <property type="entry name" value="Fn3_like"/>
    <property type="match status" value="1"/>
</dbReference>
<feature type="domain" description="Fibronectin type III-like" evidence="3">
    <location>
        <begin position="26"/>
        <end position="96"/>
    </location>
</feature>
<comment type="similarity">
    <text evidence="1">Belongs to the glycosyl hydrolase 3 family.</text>
</comment>
<protein>
    <recommendedName>
        <fullName evidence="3">Fibronectin type III-like domain-containing protein</fullName>
    </recommendedName>
</protein>
<evidence type="ECO:0000256" key="2">
    <source>
        <dbReference type="ARBA" id="ARBA00022801"/>
    </source>
</evidence>
<evidence type="ECO:0000256" key="1">
    <source>
        <dbReference type="ARBA" id="ARBA00005336"/>
    </source>
</evidence>
<keyword evidence="5" id="KW-1185">Reference proteome</keyword>
<dbReference type="Proteomes" id="UP001157091">
    <property type="component" value="Unassembled WGS sequence"/>
</dbReference>
<reference evidence="5" key="1">
    <citation type="journal article" date="2019" name="Int. J. Syst. Evol. Microbiol.">
        <title>The Global Catalogue of Microorganisms (GCM) 10K type strain sequencing project: providing services to taxonomists for standard genome sequencing and annotation.</title>
        <authorList>
            <consortium name="The Broad Institute Genomics Platform"/>
            <consortium name="The Broad Institute Genome Sequencing Center for Infectious Disease"/>
            <person name="Wu L."/>
            <person name="Ma J."/>
        </authorList>
    </citation>
    <scope>NUCLEOTIDE SEQUENCE [LARGE SCALE GENOMIC DNA]</scope>
    <source>
        <strain evidence="5">NBRC 106348</strain>
    </source>
</reference>
<sequence>MLDDGPAPRVRVALTVTNTGERAGHEVVQVYVTDPESTVFRPVQELGGFGVVELAAGASERVEVELDARAFQFWHPEVSRWVAEPGRFGIRVGASSREVRLETEVELTGEVVVPELTIDSTVEAWLAHPVAGPALRAQLEAEPRAAAMFFAPGVGEMMRAIPLRRIARFPGFPVPEAELEAAAAQADAAYRAGAR</sequence>
<dbReference type="RefSeq" id="WP_348525360.1">
    <property type="nucleotide sequence ID" value="NZ_BSUK01000001.1"/>
</dbReference>
<accession>A0ABQ6I3D0</accession>
<evidence type="ECO:0000313" key="4">
    <source>
        <dbReference type="EMBL" id="GMA24781.1"/>
    </source>
</evidence>
<dbReference type="InterPro" id="IPR026891">
    <property type="entry name" value="Fn3-like"/>
</dbReference>
<name>A0ABQ6I3D0_9MICO</name>
<dbReference type="PANTHER" id="PTHR42715">
    <property type="entry name" value="BETA-GLUCOSIDASE"/>
    <property type="match status" value="1"/>
</dbReference>
<comment type="caution">
    <text evidence="4">The sequence shown here is derived from an EMBL/GenBank/DDBJ whole genome shotgun (WGS) entry which is preliminary data.</text>
</comment>
<evidence type="ECO:0000313" key="5">
    <source>
        <dbReference type="Proteomes" id="UP001157091"/>
    </source>
</evidence>
<dbReference type="Pfam" id="PF14310">
    <property type="entry name" value="Fn3-like"/>
    <property type="match status" value="1"/>
</dbReference>
<organism evidence="4 5">
    <name type="scientific">Luteimicrobium album</name>
    <dbReference type="NCBI Taxonomy" id="1054550"/>
    <lineage>
        <taxon>Bacteria</taxon>
        <taxon>Bacillati</taxon>
        <taxon>Actinomycetota</taxon>
        <taxon>Actinomycetes</taxon>
        <taxon>Micrococcales</taxon>
        <taxon>Luteimicrobium</taxon>
    </lineage>
</organism>
<keyword evidence="2" id="KW-0378">Hydrolase</keyword>
<evidence type="ECO:0000259" key="3">
    <source>
        <dbReference type="SMART" id="SM01217"/>
    </source>
</evidence>
<dbReference type="InterPro" id="IPR013783">
    <property type="entry name" value="Ig-like_fold"/>
</dbReference>
<dbReference type="InterPro" id="IPR050288">
    <property type="entry name" value="Cellulose_deg_GH3"/>
</dbReference>
<dbReference type="Gene3D" id="2.60.40.10">
    <property type="entry name" value="Immunoglobulins"/>
    <property type="match status" value="1"/>
</dbReference>
<dbReference type="EMBL" id="BSUK01000001">
    <property type="protein sequence ID" value="GMA24781.1"/>
    <property type="molecule type" value="Genomic_DNA"/>
</dbReference>